<dbReference type="EMBL" id="CP003051">
    <property type="protein sequence ID" value="AGA89415.1"/>
    <property type="molecule type" value="Genomic_DNA"/>
</dbReference>
<keyword evidence="2" id="KW-1185">Reference proteome</keyword>
<protein>
    <submittedName>
        <fullName evidence="1">Uncharacterized protein</fullName>
    </submittedName>
</protein>
<dbReference type="Proteomes" id="UP000010816">
    <property type="component" value="Chromosome"/>
</dbReference>
<evidence type="ECO:0000313" key="1">
    <source>
        <dbReference type="EMBL" id="AGA89415.1"/>
    </source>
</evidence>
<gene>
    <name evidence="1" type="ORF">Thimo_0567</name>
</gene>
<organism evidence="1 2">
    <name type="scientific">Thioflavicoccus mobilis 8321</name>
    <dbReference type="NCBI Taxonomy" id="765912"/>
    <lineage>
        <taxon>Bacteria</taxon>
        <taxon>Pseudomonadati</taxon>
        <taxon>Pseudomonadota</taxon>
        <taxon>Gammaproteobacteria</taxon>
        <taxon>Chromatiales</taxon>
        <taxon>Chromatiaceae</taxon>
        <taxon>Thioflavicoccus</taxon>
    </lineage>
</organism>
<proteinExistence type="predicted"/>
<accession>L0GVL7</accession>
<dbReference type="AlphaFoldDB" id="L0GVL7"/>
<dbReference type="RefSeq" id="WP_015279562.1">
    <property type="nucleotide sequence ID" value="NC_019940.1"/>
</dbReference>
<reference evidence="1 2" key="1">
    <citation type="submission" date="2011-09" db="EMBL/GenBank/DDBJ databases">
        <title>Complete sequence of chromosome of Thioflavicoccus mobilis 8321.</title>
        <authorList>
            <consortium name="US DOE Joint Genome Institute"/>
            <person name="Lucas S."/>
            <person name="Han J."/>
            <person name="Lapidus A."/>
            <person name="Cheng J.-F."/>
            <person name="Goodwin L."/>
            <person name="Pitluck S."/>
            <person name="Peters L."/>
            <person name="Ovchinnikova G."/>
            <person name="Lu M."/>
            <person name="Detter J.C."/>
            <person name="Han C."/>
            <person name="Tapia R."/>
            <person name="Land M."/>
            <person name="Hauser L."/>
            <person name="Kyrpides N."/>
            <person name="Ivanova N."/>
            <person name="Pagani I."/>
            <person name="Vogl K."/>
            <person name="Liu Z."/>
            <person name="Imhoff J."/>
            <person name="Thiel V."/>
            <person name="Frigaard N.-U."/>
            <person name="Bryant D."/>
            <person name="Woyke T."/>
        </authorList>
    </citation>
    <scope>NUCLEOTIDE SEQUENCE [LARGE SCALE GENOMIC DNA]</scope>
    <source>
        <strain evidence="1 2">8321</strain>
    </source>
</reference>
<dbReference type="KEGG" id="tmb:Thimo_0567"/>
<name>L0GVL7_9GAMM</name>
<evidence type="ECO:0000313" key="2">
    <source>
        <dbReference type="Proteomes" id="UP000010816"/>
    </source>
</evidence>
<sequence>MSKNLFFVLMAAWLVLAVAMFSESSKDWVPPHAAATTDAPAQTQ</sequence>
<dbReference type="HOGENOM" id="CLU_3223260_0_0_6"/>